<dbReference type="PANTHER" id="PTHR47016:SF5">
    <property type="entry name" value="CLP DOMAIN SUPERFAMILY PROTEIN"/>
    <property type="match status" value="1"/>
</dbReference>
<dbReference type="InterPro" id="IPR004176">
    <property type="entry name" value="Clp_R_N"/>
</dbReference>
<dbReference type="EMBL" id="JBHSQJ010000150">
    <property type="protein sequence ID" value="MFC5911210.1"/>
    <property type="molecule type" value="Genomic_DNA"/>
</dbReference>
<keyword evidence="3" id="KW-0378">Hydrolase</keyword>
<name>A0ABW1G8U6_9ACTN</name>
<accession>A0ABW1G8U6</accession>
<sequence>MLERFTQPARRTVETAFLEAVRLGHEFVGTEHLLLSLLARPDLPAGDLLRAHGLDLETARTAVRTLLAEPGLDAEALAGIGIDLQAVTAQVEAEFGPGALERAASGTAVVSRPRFTGRARQVLALAVRAAREDRSRGIDDGHLLLGLLREPGGLARRVLLDHGFDLAELERAAQESARNRGGSS</sequence>
<evidence type="ECO:0000313" key="4">
    <source>
        <dbReference type="Proteomes" id="UP001596174"/>
    </source>
</evidence>
<organism evidence="3 4">
    <name type="scientific">Streptacidiphilus monticola</name>
    <dbReference type="NCBI Taxonomy" id="2161674"/>
    <lineage>
        <taxon>Bacteria</taxon>
        <taxon>Bacillati</taxon>
        <taxon>Actinomycetota</taxon>
        <taxon>Actinomycetes</taxon>
        <taxon>Kitasatosporales</taxon>
        <taxon>Streptomycetaceae</taxon>
        <taxon>Streptacidiphilus</taxon>
    </lineage>
</organism>
<dbReference type="PROSITE" id="PS51903">
    <property type="entry name" value="CLP_R"/>
    <property type="match status" value="1"/>
</dbReference>
<dbReference type="InterPro" id="IPR036628">
    <property type="entry name" value="Clp_N_dom_sf"/>
</dbReference>
<reference evidence="4" key="1">
    <citation type="journal article" date="2019" name="Int. J. Syst. Evol. Microbiol.">
        <title>The Global Catalogue of Microorganisms (GCM) 10K type strain sequencing project: providing services to taxonomists for standard genome sequencing and annotation.</title>
        <authorList>
            <consortium name="The Broad Institute Genomics Platform"/>
            <consortium name="The Broad Institute Genome Sequencing Center for Infectious Disease"/>
            <person name="Wu L."/>
            <person name="Ma J."/>
        </authorList>
    </citation>
    <scope>NUCLEOTIDE SEQUENCE [LARGE SCALE GENOMIC DNA]</scope>
    <source>
        <strain evidence="4">JCM 4816</strain>
    </source>
</reference>
<dbReference type="GO" id="GO:0008233">
    <property type="term" value="F:peptidase activity"/>
    <property type="evidence" value="ECO:0007669"/>
    <property type="project" value="UniProtKB-KW"/>
</dbReference>
<dbReference type="SUPFAM" id="SSF81923">
    <property type="entry name" value="Double Clp-N motif"/>
    <property type="match status" value="2"/>
</dbReference>
<proteinExistence type="predicted"/>
<feature type="domain" description="Clp R" evidence="2">
    <location>
        <begin position="2"/>
        <end position="182"/>
    </location>
</feature>
<dbReference type="GO" id="GO:0006508">
    <property type="term" value="P:proteolysis"/>
    <property type="evidence" value="ECO:0007669"/>
    <property type="project" value="UniProtKB-KW"/>
</dbReference>
<dbReference type="InterPro" id="IPR044217">
    <property type="entry name" value="CLPT1/2"/>
</dbReference>
<keyword evidence="3" id="KW-0645">Protease</keyword>
<dbReference type="PANTHER" id="PTHR47016">
    <property type="entry name" value="ATP-DEPENDENT CLP PROTEASE ATP-BINDING SUBUNIT CLPT1, CHLOROPLASTIC"/>
    <property type="match status" value="1"/>
</dbReference>
<dbReference type="Proteomes" id="UP001596174">
    <property type="component" value="Unassembled WGS sequence"/>
</dbReference>
<evidence type="ECO:0000256" key="1">
    <source>
        <dbReference type="PROSITE-ProRule" id="PRU01251"/>
    </source>
</evidence>
<dbReference type="RefSeq" id="WP_380589767.1">
    <property type="nucleotide sequence ID" value="NZ_JBHSQJ010000150.1"/>
</dbReference>
<comment type="caution">
    <text evidence="3">The sequence shown here is derived from an EMBL/GenBank/DDBJ whole genome shotgun (WGS) entry which is preliminary data.</text>
</comment>
<keyword evidence="1" id="KW-0677">Repeat</keyword>
<evidence type="ECO:0000313" key="3">
    <source>
        <dbReference type="EMBL" id="MFC5911210.1"/>
    </source>
</evidence>
<protein>
    <submittedName>
        <fullName evidence="3">Clp protease N-terminal domain-containing protein</fullName>
    </submittedName>
</protein>
<dbReference type="Gene3D" id="1.10.1780.10">
    <property type="entry name" value="Clp, N-terminal domain"/>
    <property type="match status" value="2"/>
</dbReference>
<gene>
    <name evidence="3" type="ORF">ACFP3V_28890</name>
</gene>
<keyword evidence="4" id="KW-1185">Reference proteome</keyword>
<evidence type="ECO:0000259" key="2">
    <source>
        <dbReference type="PROSITE" id="PS51903"/>
    </source>
</evidence>
<dbReference type="Pfam" id="PF02861">
    <property type="entry name" value="Clp_N"/>
    <property type="match status" value="2"/>
</dbReference>